<dbReference type="Proteomes" id="UP000268313">
    <property type="component" value="Unassembled WGS sequence"/>
</dbReference>
<dbReference type="RefSeq" id="WP_120602353.1">
    <property type="nucleotide sequence ID" value="NZ_RAWE01000026.1"/>
</dbReference>
<evidence type="ECO:0000256" key="9">
    <source>
        <dbReference type="ARBA" id="ARBA00044145"/>
    </source>
</evidence>
<keyword evidence="7" id="KW-0546">Nucleotide metabolism</keyword>
<gene>
    <name evidence="12" type="ORF">D7X32_10350</name>
</gene>
<reference evidence="13" key="1">
    <citation type="submission" date="2018-09" db="EMBL/GenBank/DDBJ databases">
        <authorList>
            <person name="Livingstone P.G."/>
            <person name="Whitworth D.E."/>
        </authorList>
    </citation>
    <scope>NUCLEOTIDE SEQUENCE [LARGE SCALE GENOMIC DNA]</scope>
    <source>
        <strain evidence="13">CA043D</strain>
    </source>
</reference>
<evidence type="ECO:0000256" key="1">
    <source>
        <dbReference type="ARBA" id="ARBA00022679"/>
    </source>
</evidence>
<evidence type="ECO:0000256" key="8">
    <source>
        <dbReference type="ARBA" id="ARBA00023118"/>
    </source>
</evidence>
<dbReference type="CDD" id="cd05400">
    <property type="entry name" value="NT_2-5OAS_ClassI-CCAase"/>
    <property type="match status" value="1"/>
</dbReference>
<keyword evidence="1 12" id="KW-0808">Transferase</keyword>
<evidence type="ECO:0000256" key="2">
    <source>
        <dbReference type="ARBA" id="ARBA00022695"/>
    </source>
</evidence>
<dbReference type="InterPro" id="IPR048445">
    <property type="entry name" value="DncV-like_NTFase"/>
</dbReference>
<dbReference type="GO" id="GO:0009117">
    <property type="term" value="P:nucleotide metabolic process"/>
    <property type="evidence" value="ECO:0007669"/>
    <property type="project" value="UniProtKB-KW"/>
</dbReference>
<dbReference type="InterPro" id="IPR006116">
    <property type="entry name" value="NT_2-5OAS_ClassI-CCAase"/>
</dbReference>
<organism evidence="12 13">
    <name type="scientific">Corallococcus carmarthensis</name>
    <dbReference type="NCBI Taxonomy" id="2316728"/>
    <lineage>
        <taxon>Bacteria</taxon>
        <taxon>Pseudomonadati</taxon>
        <taxon>Myxococcota</taxon>
        <taxon>Myxococcia</taxon>
        <taxon>Myxococcales</taxon>
        <taxon>Cystobacterineae</taxon>
        <taxon>Myxococcaceae</taxon>
        <taxon>Corallococcus</taxon>
    </lineage>
</organism>
<dbReference type="GO" id="GO:0005524">
    <property type="term" value="F:ATP binding"/>
    <property type="evidence" value="ECO:0007669"/>
    <property type="project" value="UniProtKB-KW"/>
</dbReference>
<evidence type="ECO:0000313" key="12">
    <source>
        <dbReference type="EMBL" id="RKH04691.1"/>
    </source>
</evidence>
<dbReference type="OrthoDB" id="5569081at2"/>
<evidence type="ECO:0000256" key="6">
    <source>
        <dbReference type="ARBA" id="ARBA00022842"/>
    </source>
</evidence>
<keyword evidence="13" id="KW-1185">Reference proteome</keyword>
<evidence type="ECO:0000256" key="4">
    <source>
        <dbReference type="ARBA" id="ARBA00022741"/>
    </source>
</evidence>
<evidence type="ECO:0000256" key="5">
    <source>
        <dbReference type="ARBA" id="ARBA00022840"/>
    </source>
</evidence>
<proteinExistence type="predicted"/>
<keyword evidence="4" id="KW-0547">Nucleotide-binding</keyword>
<keyword evidence="3" id="KW-0479">Metal-binding</keyword>
<comment type="caution">
    <text evidence="12">The sequence shown here is derived from an EMBL/GenBank/DDBJ whole genome shotgun (WGS) entry which is preliminary data.</text>
</comment>
<dbReference type="GO" id="GO:0016779">
    <property type="term" value="F:nucleotidyltransferase activity"/>
    <property type="evidence" value="ECO:0007669"/>
    <property type="project" value="UniProtKB-KW"/>
</dbReference>
<evidence type="ECO:0000313" key="13">
    <source>
        <dbReference type="Proteomes" id="UP000268313"/>
    </source>
</evidence>
<dbReference type="AlphaFoldDB" id="A0A3A8KKE5"/>
<evidence type="ECO:0000256" key="3">
    <source>
        <dbReference type="ARBA" id="ARBA00022723"/>
    </source>
</evidence>
<dbReference type="GO" id="GO:0051607">
    <property type="term" value="P:defense response to virus"/>
    <property type="evidence" value="ECO:0007669"/>
    <property type="project" value="UniProtKB-KW"/>
</dbReference>
<protein>
    <recommendedName>
        <fullName evidence="9">Cyclic GMP-AMP synthase</fullName>
    </recommendedName>
</protein>
<sequence length="314" mass="36464">MTMQSRFRRFHEAIQLKRYNENAGLVEKRDRVLRRLRENAPRSFEFFNQGSYAMGTGIKPLDGDYDIDVAIVFELNPHAFDPVEVKRWVYSAVASHTSRVEWRRSCITVYYQQAGEAVYHVDLAVMARTPNSRGFHLAIGKEHSADSQRKWQPDDRQGFIEAVENRFSGEEAAQFRRVIRYLKRWKDHHFSLEGRAAPTGLSLTVAAYKWFRPSQGSTWMGTEESDLAATLNLVKDIRRNFSQVWDSDTNRSIPRLSLQFPNAPFDDVLKRMTHQQMEEFHQRIVKLDAWLEHANRTGSVTSLTSAFGDDFPDD</sequence>
<comment type="catalytic activity">
    <reaction evidence="10">
        <text>GTP + ATP = 3',3'-cGAMP + 2 diphosphate</text>
        <dbReference type="Rhea" id="RHEA:35647"/>
        <dbReference type="ChEBI" id="CHEBI:30616"/>
        <dbReference type="ChEBI" id="CHEBI:33019"/>
        <dbReference type="ChEBI" id="CHEBI:37565"/>
        <dbReference type="ChEBI" id="CHEBI:71501"/>
    </reaction>
    <physiologicalReaction direction="left-to-right" evidence="10">
        <dbReference type="Rhea" id="RHEA:35648"/>
    </physiologicalReaction>
</comment>
<keyword evidence="6" id="KW-0460">Magnesium</keyword>
<evidence type="ECO:0000259" key="11">
    <source>
        <dbReference type="Pfam" id="PF21654"/>
    </source>
</evidence>
<name>A0A3A8KKE5_9BACT</name>
<dbReference type="EMBL" id="RAWE01000026">
    <property type="protein sequence ID" value="RKH04691.1"/>
    <property type="molecule type" value="Genomic_DNA"/>
</dbReference>
<keyword evidence="5" id="KW-0067">ATP-binding</keyword>
<dbReference type="GO" id="GO:0046872">
    <property type="term" value="F:metal ion binding"/>
    <property type="evidence" value="ECO:0007669"/>
    <property type="project" value="UniProtKB-KW"/>
</dbReference>
<evidence type="ECO:0000256" key="7">
    <source>
        <dbReference type="ARBA" id="ARBA00023080"/>
    </source>
</evidence>
<dbReference type="Pfam" id="PF21654">
    <property type="entry name" value="DncV-like_NTFase"/>
    <property type="match status" value="1"/>
</dbReference>
<accession>A0A3A8KKE5</accession>
<feature type="domain" description="Cyclic GMP-AMP synthase DncV-like nucleotidyltransferase" evidence="11">
    <location>
        <begin position="45"/>
        <end position="125"/>
    </location>
</feature>
<keyword evidence="2" id="KW-0548">Nucleotidyltransferase</keyword>
<keyword evidence="8" id="KW-0051">Antiviral defense</keyword>
<evidence type="ECO:0000256" key="10">
    <source>
        <dbReference type="ARBA" id="ARBA00048304"/>
    </source>
</evidence>